<keyword evidence="2" id="KW-1185">Reference proteome</keyword>
<reference evidence="1" key="1">
    <citation type="journal article" date="2023" name="G3 (Bethesda)">
        <title>A reference genome for the long-term kleptoplast-retaining sea slug Elysia crispata morphotype clarki.</title>
        <authorList>
            <person name="Eastman K.E."/>
            <person name="Pendleton A.L."/>
            <person name="Shaikh M.A."/>
            <person name="Suttiyut T."/>
            <person name="Ogas R."/>
            <person name="Tomko P."/>
            <person name="Gavelis G."/>
            <person name="Widhalm J.R."/>
            <person name="Wisecaver J.H."/>
        </authorList>
    </citation>
    <scope>NUCLEOTIDE SEQUENCE</scope>
    <source>
        <strain evidence="1">ECLA1</strain>
    </source>
</reference>
<accession>A0AAE0YGB9</accession>
<comment type="caution">
    <text evidence="1">The sequence shown here is derived from an EMBL/GenBank/DDBJ whole genome shotgun (WGS) entry which is preliminary data.</text>
</comment>
<dbReference type="Proteomes" id="UP001283361">
    <property type="component" value="Unassembled WGS sequence"/>
</dbReference>
<name>A0AAE0YGB9_9GAST</name>
<evidence type="ECO:0000313" key="1">
    <source>
        <dbReference type="EMBL" id="KAK3744811.1"/>
    </source>
</evidence>
<protein>
    <submittedName>
        <fullName evidence="1">Uncharacterized protein</fullName>
    </submittedName>
</protein>
<evidence type="ECO:0000313" key="2">
    <source>
        <dbReference type="Proteomes" id="UP001283361"/>
    </source>
</evidence>
<gene>
    <name evidence="1" type="ORF">RRG08_042195</name>
</gene>
<dbReference type="EMBL" id="JAWDGP010006247">
    <property type="protein sequence ID" value="KAK3744811.1"/>
    <property type="molecule type" value="Genomic_DNA"/>
</dbReference>
<organism evidence="1 2">
    <name type="scientific">Elysia crispata</name>
    <name type="common">lettuce slug</name>
    <dbReference type="NCBI Taxonomy" id="231223"/>
    <lineage>
        <taxon>Eukaryota</taxon>
        <taxon>Metazoa</taxon>
        <taxon>Spiralia</taxon>
        <taxon>Lophotrochozoa</taxon>
        <taxon>Mollusca</taxon>
        <taxon>Gastropoda</taxon>
        <taxon>Heterobranchia</taxon>
        <taxon>Euthyneura</taxon>
        <taxon>Panpulmonata</taxon>
        <taxon>Sacoglossa</taxon>
        <taxon>Placobranchoidea</taxon>
        <taxon>Plakobranchidae</taxon>
        <taxon>Elysia</taxon>
    </lineage>
</organism>
<proteinExistence type="predicted"/>
<sequence>MGQTWSWVTKSV</sequence>